<evidence type="ECO:0000256" key="3">
    <source>
        <dbReference type="ARBA" id="ARBA00022737"/>
    </source>
</evidence>
<dbReference type="InterPro" id="IPR038005">
    <property type="entry name" value="RX-like_CC"/>
</dbReference>
<dbReference type="EMBL" id="KD247221">
    <property type="protein sequence ID" value="EMS49109.1"/>
    <property type="molecule type" value="Genomic_DNA"/>
</dbReference>
<evidence type="ECO:0000259" key="11">
    <source>
        <dbReference type="Pfam" id="PF23598"/>
    </source>
</evidence>
<dbReference type="InterPro" id="IPR036388">
    <property type="entry name" value="WH-like_DNA-bd_sf"/>
</dbReference>
<dbReference type="Pfam" id="PF00931">
    <property type="entry name" value="NB-ARC"/>
    <property type="match status" value="1"/>
</dbReference>
<organism evidence="12">
    <name type="scientific">Triticum urartu</name>
    <name type="common">Red wild einkorn</name>
    <name type="synonym">Crithodium urartu</name>
    <dbReference type="NCBI Taxonomy" id="4572"/>
    <lineage>
        <taxon>Eukaryota</taxon>
        <taxon>Viridiplantae</taxon>
        <taxon>Streptophyta</taxon>
        <taxon>Embryophyta</taxon>
        <taxon>Tracheophyta</taxon>
        <taxon>Spermatophyta</taxon>
        <taxon>Magnoliopsida</taxon>
        <taxon>Liliopsida</taxon>
        <taxon>Poales</taxon>
        <taxon>Poaceae</taxon>
        <taxon>BOP clade</taxon>
        <taxon>Pooideae</taxon>
        <taxon>Triticodae</taxon>
        <taxon>Triticeae</taxon>
        <taxon>Triticinae</taxon>
        <taxon>Triticum</taxon>
    </lineage>
</organism>
<dbReference type="PRINTS" id="PR00364">
    <property type="entry name" value="DISEASERSIST"/>
</dbReference>
<keyword evidence="6" id="KW-0067">ATP-binding</keyword>
<dbReference type="Gene3D" id="1.20.5.4130">
    <property type="match status" value="1"/>
</dbReference>
<feature type="domain" description="Disease resistance protein winged helix" evidence="10">
    <location>
        <begin position="431"/>
        <end position="499"/>
    </location>
</feature>
<evidence type="ECO:0000259" key="9">
    <source>
        <dbReference type="Pfam" id="PF18052"/>
    </source>
</evidence>
<evidence type="ECO:0000259" key="8">
    <source>
        <dbReference type="Pfam" id="PF00931"/>
    </source>
</evidence>
<evidence type="ECO:0000256" key="6">
    <source>
        <dbReference type="ARBA" id="ARBA00022840"/>
    </source>
</evidence>
<dbReference type="SUPFAM" id="SSF52058">
    <property type="entry name" value="L domain-like"/>
    <property type="match status" value="1"/>
</dbReference>
<name>M7ZM20_TRIUA</name>
<dbReference type="InterPro" id="IPR002182">
    <property type="entry name" value="NB-ARC"/>
</dbReference>
<keyword evidence="5" id="KW-0611">Plant defense</keyword>
<evidence type="ECO:0000256" key="7">
    <source>
        <dbReference type="ARBA" id="ARBA00023054"/>
    </source>
</evidence>
<dbReference type="GO" id="GO:0009626">
    <property type="term" value="P:plant-type hypersensitive response"/>
    <property type="evidence" value="ECO:0007669"/>
    <property type="project" value="UniProtKB-ARBA"/>
</dbReference>
<evidence type="ECO:0000256" key="5">
    <source>
        <dbReference type="ARBA" id="ARBA00022821"/>
    </source>
</evidence>
<protein>
    <submittedName>
        <fullName evidence="12">Putative disease resistance protein RGA4</fullName>
    </submittedName>
</protein>
<dbReference type="Gene3D" id="3.40.50.300">
    <property type="entry name" value="P-loop containing nucleotide triphosphate hydrolases"/>
    <property type="match status" value="1"/>
</dbReference>
<dbReference type="InterPro" id="IPR027417">
    <property type="entry name" value="P-loop_NTPase"/>
</dbReference>
<dbReference type="InterPro" id="IPR058922">
    <property type="entry name" value="WHD_DRP"/>
</dbReference>
<dbReference type="InterPro" id="IPR041118">
    <property type="entry name" value="Rx_N"/>
</dbReference>
<dbReference type="PANTHER" id="PTHR36766:SF70">
    <property type="entry name" value="DISEASE RESISTANCE PROTEIN RGA4"/>
    <property type="match status" value="1"/>
</dbReference>
<dbReference type="Pfam" id="PF23559">
    <property type="entry name" value="WHD_DRP"/>
    <property type="match status" value="1"/>
</dbReference>
<dbReference type="GO" id="GO:0043531">
    <property type="term" value="F:ADP binding"/>
    <property type="evidence" value="ECO:0007669"/>
    <property type="project" value="InterPro"/>
</dbReference>
<dbReference type="STRING" id="4572.M7ZM20"/>
<dbReference type="Gene3D" id="1.10.10.10">
    <property type="entry name" value="Winged helix-like DNA-binding domain superfamily/Winged helix DNA-binding domain"/>
    <property type="match status" value="1"/>
</dbReference>
<dbReference type="GO" id="GO:0005524">
    <property type="term" value="F:ATP binding"/>
    <property type="evidence" value="ECO:0007669"/>
    <property type="project" value="UniProtKB-KW"/>
</dbReference>
<dbReference type="Gene3D" id="1.10.8.430">
    <property type="entry name" value="Helical domain of apoptotic protease-activating factors"/>
    <property type="match status" value="1"/>
</dbReference>
<dbReference type="InterPro" id="IPR042197">
    <property type="entry name" value="Apaf_helical"/>
</dbReference>
<reference evidence="12" key="1">
    <citation type="journal article" date="2013" name="Nature">
        <title>Draft genome of the wheat A-genome progenitor Triticum urartu.</title>
        <authorList>
            <person name="Ling H.Q."/>
            <person name="Zhao S."/>
            <person name="Liu D."/>
            <person name="Wang J."/>
            <person name="Sun H."/>
            <person name="Zhang C."/>
            <person name="Fan H."/>
            <person name="Li D."/>
            <person name="Dong L."/>
            <person name="Tao Y."/>
            <person name="Gao C."/>
            <person name="Wu H."/>
            <person name="Li Y."/>
            <person name="Cui Y."/>
            <person name="Guo X."/>
            <person name="Zheng S."/>
            <person name="Wang B."/>
            <person name="Yu K."/>
            <person name="Liang Q."/>
            <person name="Yang W."/>
            <person name="Lou X."/>
            <person name="Chen J."/>
            <person name="Feng M."/>
            <person name="Jian J."/>
            <person name="Zhang X."/>
            <person name="Luo G."/>
            <person name="Jiang Y."/>
            <person name="Liu J."/>
            <person name="Wang Z."/>
            <person name="Sha Y."/>
            <person name="Zhang B."/>
            <person name="Wu H."/>
            <person name="Tang D."/>
            <person name="Shen Q."/>
            <person name="Xue P."/>
            <person name="Zou S."/>
            <person name="Wang X."/>
            <person name="Liu X."/>
            <person name="Wang F."/>
            <person name="Yang Y."/>
            <person name="An X."/>
            <person name="Dong Z."/>
            <person name="Zhang K."/>
            <person name="Zhang X."/>
            <person name="Luo M.C."/>
            <person name="Dvorak J."/>
            <person name="Tong Y."/>
            <person name="Wang J."/>
            <person name="Yang H."/>
            <person name="Li Z."/>
            <person name="Wang D."/>
            <person name="Zhang A."/>
            <person name="Wang J."/>
        </authorList>
    </citation>
    <scope>NUCLEOTIDE SEQUENCE</scope>
</reference>
<dbReference type="eggNOG" id="KOG4658">
    <property type="taxonomic scope" value="Eukaryota"/>
</dbReference>
<keyword evidence="7" id="KW-0175">Coiled coil</keyword>
<dbReference type="OMA" id="RNDINCC"/>
<gene>
    <name evidence="12" type="ORF">TRIUR3_06558</name>
</gene>
<comment type="similarity">
    <text evidence="1">Belongs to the disease resistance NB-LRR family.</text>
</comment>
<accession>M7ZM20</accession>
<dbReference type="GO" id="GO:0002758">
    <property type="term" value="P:innate immune response-activating signaling pathway"/>
    <property type="evidence" value="ECO:0007669"/>
    <property type="project" value="UniProtKB-ARBA"/>
</dbReference>
<keyword evidence="2" id="KW-0433">Leucine-rich repeat</keyword>
<dbReference type="FunFam" id="1.10.10.10:FF:000322">
    <property type="entry name" value="Probable disease resistance protein At1g63360"/>
    <property type="match status" value="1"/>
</dbReference>
<keyword evidence="4" id="KW-0547">Nucleotide-binding</keyword>
<evidence type="ECO:0000256" key="2">
    <source>
        <dbReference type="ARBA" id="ARBA00022614"/>
    </source>
</evidence>
<feature type="domain" description="Disease resistance R13L4/SHOC-2-like LRR" evidence="11">
    <location>
        <begin position="547"/>
        <end position="824"/>
    </location>
</feature>
<dbReference type="Pfam" id="PF23598">
    <property type="entry name" value="LRR_14"/>
    <property type="match status" value="1"/>
</dbReference>
<dbReference type="Gene3D" id="3.80.10.10">
    <property type="entry name" value="Ribonuclease Inhibitor"/>
    <property type="match status" value="2"/>
</dbReference>
<feature type="domain" description="NB-ARC" evidence="8">
    <location>
        <begin position="188"/>
        <end position="341"/>
    </location>
</feature>
<evidence type="ECO:0000256" key="4">
    <source>
        <dbReference type="ARBA" id="ARBA00022741"/>
    </source>
</evidence>
<dbReference type="CDD" id="cd14798">
    <property type="entry name" value="RX-CC_like"/>
    <property type="match status" value="1"/>
</dbReference>
<keyword evidence="3" id="KW-0677">Repeat</keyword>
<evidence type="ECO:0000259" key="10">
    <source>
        <dbReference type="Pfam" id="PF23559"/>
    </source>
</evidence>
<proteinExistence type="inferred from homology"/>
<evidence type="ECO:0000256" key="1">
    <source>
        <dbReference type="ARBA" id="ARBA00008894"/>
    </source>
</evidence>
<dbReference type="SUPFAM" id="SSF52540">
    <property type="entry name" value="P-loop containing nucleoside triphosphate hydrolases"/>
    <property type="match status" value="1"/>
</dbReference>
<dbReference type="InterPro" id="IPR055414">
    <property type="entry name" value="LRR_R13L4/SHOC2-like"/>
</dbReference>
<dbReference type="GO" id="GO:0042742">
    <property type="term" value="P:defense response to bacterium"/>
    <property type="evidence" value="ECO:0007669"/>
    <property type="project" value="UniProtKB-ARBA"/>
</dbReference>
<feature type="domain" description="Disease resistance N-terminal" evidence="9">
    <location>
        <begin position="9"/>
        <end position="88"/>
    </location>
</feature>
<dbReference type="InterPro" id="IPR032675">
    <property type="entry name" value="LRR_dom_sf"/>
</dbReference>
<dbReference type="Pfam" id="PF18052">
    <property type="entry name" value="Rx_N"/>
    <property type="match status" value="1"/>
</dbReference>
<evidence type="ECO:0000313" key="12">
    <source>
        <dbReference type="EMBL" id="EMS49109.1"/>
    </source>
</evidence>
<sequence length="1382" mass="156882">MATILESLLGSCANKLKDIITNEAILILGVEEELAELLRRVELIRCCIYDAEKRRTKELAVNNWLGQLRDVIYDVDEMLDMARCKGSKLLPDHPSSSSSKLAACKCLSISSCFCYIGSRRDVAVQIRILNKKIENISKDKIFLTLNSSTQPTGKGSTSKLIRSSNLVEPNLVGKEIIHSSRKLVDLILAHKESKSYKLAIVGTGGVGKTTLAQKIYNDQKVKRSFRQQAWVCVSQDYSEVTLLKEVLRNIGVHHEQGETIAELQRKVAETINGKSFLLVLDDVWHPNVWMDLLRPALHETTAGVLLLTTRDDQIAKRIGVEHTHRVDLMSVEVGWELLWKNMNIDKEKEVQNLRNTGIEIVRKCGRLPLAIKVIASALAGRDVTENEWKKFLEKYASSQSMFSDETEGVLYLSYDELPHRLKQCFLYCALYIEGTIILRREITMLWIAEGFVEEKQGQLLEDTAEEYYYELIHRNLLHPDSVIFDQAECRMHDLLRQLACYISREECFIGDVETLSGKNMSKLRRVNAISKKGKVVLPRMDKMEIKVRTFLVVNGPRRIDDTLFKKFLLLRVLVLNYSLVQSIPDYIGKLIHLRLLNLDYTSISCLPESIGSLKNLQVLSLRWCENLHSLPWATTQLCSLRRLVLVCTKINQVPKGIGKLKFLTDLRAFPVGDGSDNVDMQDGWQLEELSSVSQMRFLGLVRLERVTHCSTNTVLTDKKHLKELRLFWTEHGEEPYTEEDVSNAQNVLEQLIPPRNLENLTISRFFGRRYPTWLGTSCLSSVIHLLLTDLRSCVELPPIGQLPNLKYLKIDGAYAVTKVGPEFVGCRNSDPVWNELVAFPKLEWLIIMDMPNWEEWSFFEEETAENEGGEDGAAEIRKDDVRSAGYQLFPRLMVLDLFNCHKLRALPRRLGEDTASLKELRLIGTNNLKALEDFPLLSELLIIQKCESLERISNLPQVTELRVHGCPNLSHVEGVGSLQQLGLGEDMQEISSCWVFGLQEQHQRLHGNDLDIYTLSTSWTEGAVHLSGQSMMRHTKLRRPVNVEGAQNHYNLQVRSVVMGDFAVKFRVRSRIDGFNWALVTVYGAAQPELKAEFLADLVRICGSPSVEWEQKFPLVTVQALSRGISDHTPLFVDSGEPNHVGNKNTFSFEMSWFEREGFVDLIAREWDRGVGGKTAIERWRNKIRHLRSFLRGWAKHLSGVYKIEKDRLLTLIQALDIQAESTILSPAELQVKNEAEKRLKELLREEELKWALRAKVRKVTHKGLRQGNPMSPILFNIVVDMLAILIGRAKENGQVGGLVPHLVDGGVSILQAYFQHYVGSNPSQQVPPDKNFVPGHIPNYGSDPFVVATHPDGGQGAFGYWVFPLGDGSSGYLQPIWMAVM</sequence>
<dbReference type="PANTHER" id="PTHR36766">
    <property type="entry name" value="PLANT BROAD-SPECTRUM MILDEW RESISTANCE PROTEIN RPW8"/>
    <property type="match status" value="1"/>
</dbReference>